<organism evidence="1 2">
    <name type="scientific">Scomber scombrus</name>
    <name type="common">Atlantic mackerel</name>
    <name type="synonym">Scomber vernalis</name>
    <dbReference type="NCBI Taxonomy" id="13677"/>
    <lineage>
        <taxon>Eukaryota</taxon>
        <taxon>Metazoa</taxon>
        <taxon>Chordata</taxon>
        <taxon>Craniata</taxon>
        <taxon>Vertebrata</taxon>
        <taxon>Euteleostomi</taxon>
        <taxon>Actinopterygii</taxon>
        <taxon>Neopterygii</taxon>
        <taxon>Teleostei</taxon>
        <taxon>Neoteleostei</taxon>
        <taxon>Acanthomorphata</taxon>
        <taxon>Pelagiaria</taxon>
        <taxon>Scombriformes</taxon>
        <taxon>Scombridae</taxon>
        <taxon>Scomber</taxon>
    </lineage>
</organism>
<protein>
    <submittedName>
        <fullName evidence="1">Uncharacterized protein</fullName>
    </submittedName>
</protein>
<name>A0AAV1MXV2_SCOSC</name>
<evidence type="ECO:0000313" key="2">
    <source>
        <dbReference type="Proteomes" id="UP001314229"/>
    </source>
</evidence>
<feature type="non-terminal residue" evidence="1">
    <location>
        <position position="53"/>
    </location>
</feature>
<sequence length="53" mass="5943">LRTRKHCLDSLETSLAQLSLHPDCCRLQHATLLLNSSCIAHFLVRRPCVNSGN</sequence>
<evidence type="ECO:0000313" key="1">
    <source>
        <dbReference type="EMBL" id="CAK6951665.1"/>
    </source>
</evidence>
<keyword evidence="2" id="KW-1185">Reference proteome</keyword>
<dbReference type="AlphaFoldDB" id="A0AAV1MXV2"/>
<dbReference type="EMBL" id="CAWUFR010000007">
    <property type="protein sequence ID" value="CAK6951665.1"/>
    <property type="molecule type" value="Genomic_DNA"/>
</dbReference>
<feature type="non-terminal residue" evidence="1">
    <location>
        <position position="1"/>
    </location>
</feature>
<gene>
    <name evidence="1" type="ORF">FSCOSCO3_A013475</name>
</gene>
<proteinExistence type="predicted"/>
<accession>A0AAV1MXV2</accession>
<dbReference type="Proteomes" id="UP001314229">
    <property type="component" value="Unassembled WGS sequence"/>
</dbReference>
<comment type="caution">
    <text evidence="1">The sequence shown here is derived from an EMBL/GenBank/DDBJ whole genome shotgun (WGS) entry which is preliminary data.</text>
</comment>
<reference evidence="1 2" key="1">
    <citation type="submission" date="2024-01" db="EMBL/GenBank/DDBJ databases">
        <authorList>
            <person name="Alioto T."/>
            <person name="Alioto T."/>
            <person name="Gomez Garrido J."/>
        </authorList>
    </citation>
    <scope>NUCLEOTIDE SEQUENCE [LARGE SCALE GENOMIC DNA]</scope>
</reference>